<comment type="caution">
    <text evidence="5">The sequence shown here is derived from an EMBL/GenBank/DDBJ whole genome shotgun (WGS) entry which is preliminary data.</text>
</comment>
<reference evidence="5 6" key="1">
    <citation type="submission" date="2018-03" db="EMBL/GenBank/DDBJ databases">
        <title>Genomic Encyclopedia of Archaeal and Bacterial Type Strains, Phase II (KMG-II): from individual species to whole genera.</title>
        <authorList>
            <person name="Goeker M."/>
        </authorList>
    </citation>
    <scope>NUCLEOTIDE SEQUENCE [LARGE SCALE GENOMIC DNA]</scope>
    <source>
        <strain evidence="5 6">DSM 25027</strain>
    </source>
</reference>
<evidence type="ECO:0000259" key="4">
    <source>
        <dbReference type="PROSITE" id="PS01124"/>
    </source>
</evidence>
<dbReference type="Proteomes" id="UP000237640">
    <property type="component" value="Unassembled WGS sequence"/>
</dbReference>
<dbReference type="InterPro" id="IPR037923">
    <property type="entry name" value="HTH-like"/>
</dbReference>
<dbReference type="InterPro" id="IPR009057">
    <property type="entry name" value="Homeodomain-like_sf"/>
</dbReference>
<dbReference type="PANTHER" id="PTHR43280:SF32">
    <property type="entry name" value="TRANSCRIPTIONAL REGULATORY PROTEIN"/>
    <property type="match status" value="1"/>
</dbReference>
<keyword evidence="1" id="KW-0805">Transcription regulation</keyword>
<dbReference type="GO" id="GO:0003700">
    <property type="term" value="F:DNA-binding transcription factor activity"/>
    <property type="evidence" value="ECO:0007669"/>
    <property type="project" value="InterPro"/>
</dbReference>
<evidence type="ECO:0000256" key="3">
    <source>
        <dbReference type="ARBA" id="ARBA00023163"/>
    </source>
</evidence>
<accession>A0A2T0MBR0</accession>
<dbReference type="InterPro" id="IPR018060">
    <property type="entry name" value="HTH_AraC"/>
</dbReference>
<evidence type="ECO:0000256" key="2">
    <source>
        <dbReference type="ARBA" id="ARBA00023125"/>
    </source>
</evidence>
<sequence>MDCVFFSETGRKVITGYPFCYDFHGIFIQNSGQAKISIDNESLSLDRGCFIFLRANQVREWVALTPDFSGYLLIFENEFTETFFNDDLFVHRFQFFQVSQPAVLRCSEGFLSEHVESCRRIGRELDNLQDDSHHYLRSLLYNMLISINRKYIKSYNLSSELYQDNISLRFRKSLEENIRNTQRVEDYSNLLKVSRSQLNKAINKTSGKSTSVIIRERLLTEIKRDLLYSDKNISEIAYELGFSDNSNFVRFFKKQTGLTPNDFRSINAK</sequence>
<dbReference type="InterPro" id="IPR020449">
    <property type="entry name" value="Tscrpt_reg_AraC-type_HTH"/>
</dbReference>
<keyword evidence="3" id="KW-0804">Transcription</keyword>
<keyword evidence="2" id="KW-0238">DNA-binding</keyword>
<dbReference type="PROSITE" id="PS01124">
    <property type="entry name" value="HTH_ARAC_FAMILY_2"/>
    <property type="match status" value="1"/>
</dbReference>
<dbReference type="EMBL" id="PVYX01000002">
    <property type="protein sequence ID" value="PRX54915.1"/>
    <property type="molecule type" value="Genomic_DNA"/>
</dbReference>
<dbReference type="PRINTS" id="PR00032">
    <property type="entry name" value="HTHARAC"/>
</dbReference>
<feature type="domain" description="HTH araC/xylS-type" evidence="4">
    <location>
        <begin position="168"/>
        <end position="266"/>
    </location>
</feature>
<evidence type="ECO:0000256" key="1">
    <source>
        <dbReference type="ARBA" id="ARBA00023015"/>
    </source>
</evidence>
<dbReference type="Pfam" id="PF12833">
    <property type="entry name" value="HTH_18"/>
    <property type="match status" value="1"/>
</dbReference>
<name>A0A2T0MBR0_9FLAO</name>
<dbReference type="PANTHER" id="PTHR43280">
    <property type="entry name" value="ARAC-FAMILY TRANSCRIPTIONAL REGULATOR"/>
    <property type="match status" value="1"/>
</dbReference>
<dbReference type="GO" id="GO:0043565">
    <property type="term" value="F:sequence-specific DNA binding"/>
    <property type="evidence" value="ECO:0007669"/>
    <property type="project" value="InterPro"/>
</dbReference>
<dbReference type="SMART" id="SM00342">
    <property type="entry name" value="HTH_ARAC"/>
    <property type="match status" value="1"/>
</dbReference>
<dbReference type="SUPFAM" id="SSF51215">
    <property type="entry name" value="Regulatory protein AraC"/>
    <property type="match status" value="1"/>
</dbReference>
<evidence type="ECO:0000313" key="5">
    <source>
        <dbReference type="EMBL" id="PRX54915.1"/>
    </source>
</evidence>
<evidence type="ECO:0000313" key="6">
    <source>
        <dbReference type="Proteomes" id="UP000237640"/>
    </source>
</evidence>
<dbReference type="SUPFAM" id="SSF46689">
    <property type="entry name" value="Homeodomain-like"/>
    <property type="match status" value="1"/>
</dbReference>
<organism evidence="5 6">
    <name type="scientific">Flagellimonas meridianipacifica</name>
    <dbReference type="NCBI Taxonomy" id="1080225"/>
    <lineage>
        <taxon>Bacteria</taxon>
        <taxon>Pseudomonadati</taxon>
        <taxon>Bacteroidota</taxon>
        <taxon>Flavobacteriia</taxon>
        <taxon>Flavobacteriales</taxon>
        <taxon>Flavobacteriaceae</taxon>
        <taxon>Flagellimonas</taxon>
    </lineage>
</organism>
<proteinExistence type="predicted"/>
<keyword evidence="6" id="KW-1185">Reference proteome</keyword>
<dbReference type="AlphaFoldDB" id="A0A2T0MBR0"/>
<dbReference type="Gene3D" id="1.10.10.60">
    <property type="entry name" value="Homeodomain-like"/>
    <property type="match status" value="1"/>
</dbReference>
<gene>
    <name evidence="5" type="ORF">CLV81_3320</name>
</gene>
<protein>
    <submittedName>
        <fullName evidence="5">AraC family transcriptional activator of pobA</fullName>
    </submittedName>
</protein>